<protein>
    <submittedName>
        <fullName evidence="1">Uncharacterized protein</fullName>
    </submittedName>
</protein>
<dbReference type="RefSeq" id="WP_068755191.1">
    <property type="nucleotide sequence ID" value="NZ_KQ950181.1"/>
</dbReference>
<dbReference type="Proteomes" id="UP000074382">
    <property type="component" value="Unassembled WGS sequence"/>
</dbReference>
<accession>A0A147KKD6</accession>
<dbReference type="STRING" id="665004.AC529_04870"/>
<evidence type="ECO:0000313" key="2">
    <source>
        <dbReference type="Proteomes" id="UP000074382"/>
    </source>
</evidence>
<dbReference type="AlphaFoldDB" id="A0A147KKD6"/>
<sequence length="60" mass="6820">MTLCPRNCTEWVAWRAIQHLPPERRLDAELAFLLRWGITHRRLPQAAPAHLAALPAGVAR</sequence>
<gene>
    <name evidence="1" type="ORF">AC529_04870</name>
</gene>
<evidence type="ECO:0000313" key="1">
    <source>
        <dbReference type="EMBL" id="KUP97785.1"/>
    </source>
</evidence>
<dbReference type="PATRIC" id="fig|665004.4.peg.1752"/>
<comment type="caution">
    <text evidence="1">The sequence shown here is derived from an EMBL/GenBank/DDBJ whole genome shotgun (WGS) entry which is preliminary data.</text>
</comment>
<name>A0A147KKD6_THECS</name>
<proteinExistence type="predicted"/>
<reference evidence="2" key="1">
    <citation type="journal article" date="2017" name="Acta Aliment.">
        <title>Plant polysaccharide degrading enzyme system of Thermpbifida cellulosilytica TB100 revealed by de novo genome project data.</title>
        <authorList>
            <person name="Toth A."/>
            <person name="Baka E."/>
            <person name="Luzics S."/>
            <person name="Bata-Vidacs I."/>
            <person name="Nagy I."/>
            <person name="Balint B."/>
            <person name="Herceg R."/>
            <person name="Olasz F."/>
            <person name="Wilk T."/>
            <person name="Nagy T."/>
            <person name="Kriszt B."/>
            <person name="Nagy I."/>
            <person name="Kukolya J."/>
        </authorList>
    </citation>
    <scope>NUCLEOTIDE SEQUENCE [LARGE SCALE GENOMIC DNA]</scope>
    <source>
        <strain evidence="2">TB100</strain>
    </source>
</reference>
<dbReference type="EMBL" id="LGEM01000020">
    <property type="protein sequence ID" value="KUP97785.1"/>
    <property type="molecule type" value="Genomic_DNA"/>
</dbReference>
<keyword evidence="2" id="KW-1185">Reference proteome</keyword>
<organism evidence="1 2">
    <name type="scientific">Thermobifida cellulosilytica TB100</name>
    <dbReference type="NCBI Taxonomy" id="665004"/>
    <lineage>
        <taxon>Bacteria</taxon>
        <taxon>Bacillati</taxon>
        <taxon>Actinomycetota</taxon>
        <taxon>Actinomycetes</taxon>
        <taxon>Streptosporangiales</taxon>
        <taxon>Nocardiopsidaceae</taxon>
        <taxon>Thermobifida</taxon>
    </lineage>
</organism>